<dbReference type="OrthoDB" id="430354at2759"/>
<evidence type="ECO:0000256" key="4">
    <source>
        <dbReference type="ARBA" id="ARBA00022679"/>
    </source>
</evidence>
<dbReference type="AlphaFoldDB" id="T0RKH0"/>
<comment type="similarity">
    <text evidence="3">Belongs to the MNN1/MNT family.</text>
</comment>
<dbReference type="GeneID" id="19950093"/>
<keyword evidence="6" id="KW-0735">Signal-anchor</keyword>
<dbReference type="InterPro" id="IPR029044">
    <property type="entry name" value="Nucleotide-diphossugar_trans"/>
</dbReference>
<dbReference type="EMBL" id="JH767161">
    <property type="protein sequence ID" value="EQC32828.1"/>
    <property type="molecule type" value="Genomic_DNA"/>
</dbReference>
<evidence type="ECO:0000256" key="2">
    <source>
        <dbReference type="ARBA" id="ARBA00004606"/>
    </source>
</evidence>
<dbReference type="Proteomes" id="UP000030762">
    <property type="component" value="Unassembled WGS sequence"/>
</dbReference>
<organism evidence="11 12">
    <name type="scientific">Saprolegnia diclina (strain VS20)</name>
    <dbReference type="NCBI Taxonomy" id="1156394"/>
    <lineage>
        <taxon>Eukaryota</taxon>
        <taxon>Sar</taxon>
        <taxon>Stramenopiles</taxon>
        <taxon>Oomycota</taxon>
        <taxon>Saprolegniomycetes</taxon>
        <taxon>Saprolegniales</taxon>
        <taxon>Saprolegniaceae</taxon>
        <taxon>Saprolegnia</taxon>
    </lineage>
</organism>
<keyword evidence="8" id="KW-0333">Golgi apparatus</keyword>
<sequence>MAGYCEVRNRTSGVLSNVMEIACDSIDDPAVFRCDDAKAFSEYPIQSARYVHPEPLVFGKQKRGIVFSIYEDAIPGVYAIIQLLRSPDYNCTLPVELFYEPHVMDPTKHLLLQALLVDGSVALRTIDDRAFSHFRTKPYAVYHASFEQVLLLDCDNIPLRDPTYLFESLNATTTTAIFWPDFWQPSYSIFNVHAQSLLWQYLDMPFIGGFEQESGQVLIDRRASARALHKLMFYTTGPSSSNASLVFLHSKRLLYGDKDLFRFAWLNTSTPYHFILEPPAFAGVYRWWLTKFCGLSIIQFDMSGRMTFLHRNMAKLNGDPRQVPVLRDIARFNTTTYNASEHYLVECKGRQLGGKLCWGFKWPFVPYDVTPMGDDHRIRRVEAQVLRFAIDAGTLGRLHHLYDNDPPSGWYQLDLVLGLGTLSVVASFAYRWVGCRRPRKPPVSS</sequence>
<dbReference type="InterPro" id="IPR022751">
    <property type="entry name" value="Alpha_mannosyltransferase"/>
</dbReference>
<evidence type="ECO:0000313" key="11">
    <source>
        <dbReference type="EMBL" id="EQC32828.1"/>
    </source>
</evidence>
<dbReference type="OMA" id="YWHPGNT"/>
<evidence type="ECO:0000256" key="9">
    <source>
        <dbReference type="ARBA" id="ARBA00023136"/>
    </source>
</evidence>
<dbReference type="VEuPathDB" id="FungiDB:SDRG_09366"/>
<evidence type="ECO:0000256" key="10">
    <source>
        <dbReference type="ARBA" id="ARBA00037847"/>
    </source>
</evidence>
<dbReference type="PANTHER" id="PTHR31646">
    <property type="entry name" value="ALPHA-1,2-MANNOSYLTRANSFERASE MNN2"/>
    <property type="match status" value="1"/>
</dbReference>
<proteinExistence type="inferred from homology"/>
<evidence type="ECO:0000256" key="8">
    <source>
        <dbReference type="ARBA" id="ARBA00023034"/>
    </source>
</evidence>
<evidence type="ECO:0000256" key="5">
    <source>
        <dbReference type="ARBA" id="ARBA00022692"/>
    </source>
</evidence>
<dbReference type="GO" id="GO:0046354">
    <property type="term" value="P:mannan biosynthetic process"/>
    <property type="evidence" value="ECO:0007669"/>
    <property type="project" value="TreeGrafter"/>
</dbReference>
<gene>
    <name evidence="11" type="ORF">SDRG_09366</name>
</gene>
<evidence type="ECO:0000256" key="6">
    <source>
        <dbReference type="ARBA" id="ARBA00022968"/>
    </source>
</evidence>
<dbReference type="GO" id="GO:0000026">
    <property type="term" value="F:alpha-1,2-mannosyltransferase activity"/>
    <property type="evidence" value="ECO:0007669"/>
    <property type="project" value="TreeGrafter"/>
</dbReference>
<dbReference type="SUPFAM" id="SSF53448">
    <property type="entry name" value="Nucleotide-diphospho-sugar transferases"/>
    <property type="match status" value="1"/>
</dbReference>
<reference evidence="11 12" key="1">
    <citation type="submission" date="2012-04" db="EMBL/GenBank/DDBJ databases">
        <title>The Genome Sequence of Saprolegnia declina VS20.</title>
        <authorList>
            <consortium name="The Broad Institute Genome Sequencing Platform"/>
            <person name="Russ C."/>
            <person name="Nusbaum C."/>
            <person name="Tyler B."/>
            <person name="van West P."/>
            <person name="Dieguez-Uribeondo J."/>
            <person name="de Bruijn I."/>
            <person name="Tripathy S."/>
            <person name="Jiang R."/>
            <person name="Young S.K."/>
            <person name="Zeng Q."/>
            <person name="Gargeya S."/>
            <person name="Fitzgerald M."/>
            <person name="Haas B."/>
            <person name="Abouelleil A."/>
            <person name="Alvarado L."/>
            <person name="Arachchi H.M."/>
            <person name="Berlin A."/>
            <person name="Chapman S.B."/>
            <person name="Goldberg J."/>
            <person name="Griggs A."/>
            <person name="Gujja S."/>
            <person name="Hansen M."/>
            <person name="Howarth C."/>
            <person name="Imamovic A."/>
            <person name="Larimer J."/>
            <person name="McCowen C."/>
            <person name="Montmayeur A."/>
            <person name="Murphy C."/>
            <person name="Neiman D."/>
            <person name="Pearson M."/>
            <person name="Priest M."/>
            <person name="Roberts A."/>
            <person name="Saif S."/>
            <person name="Shea T."/>
            <person name="Sisk P."/>
            <person name="Sykes S."/>
            <person name="Wortman J."/>
            <person name="Nusbaum C."/>
            <person name="Birren B."/>
        </authorList>
    </citation>
    <scope>NUCLEOTIDE SEQUENCE [LARGE SCALE GENOMIC DNA]</scope>
    <source>
        <strain evidence="11 12">VS20</strain>
    </source>
</reference>
<keyword evidence="9" id="KW-0472">Membrane</keyword>
<keyword evidence="12" id="KW-1185">Reference proteome</keyword>
<protein>
    <recommendedName>
        <fullName evidence="13">Nucleotide-diphospho-sugar transferase</fullName>
    </recommendedName>
</protein>
<evidence type="ECO:0000256" key="1">
    <source>
        <dbReference type="ARBA" id="ARBA00004394"/>
    </source>
</evidence>
<keyword evidence="7" id="KW-1133">Transmembrane helix</keyword>
<keyword evidence="5" id="KW-0812">Transmembrane</keyword>
<evidence type="ECO:0000256" key="3">
    <source>
        <dbReference type="ARBA" id="ARBA00009105"/>
    </source>
</evidence>
<dbReference type="PANTHER" id="PTHR31646:SF1">
    <property type="entry name" value="ALPHA-1,2-MANNOSYLTRANSFERASE MNN2"/>
    <property type="match status" value="1"/>
</dbReference>
<evidence type="ECO:0008006" key="13">
    <source>
        <dbReference type="Google" id="ProtNLM"/>
    </source>
</evidence>
<comment type="subcellular location">
    <subcellularLocation>
        <location evidence="10">Endomembrane system</location>
        <topology evidence="10">Single-pass membrane protein</topology>
    </subcellularLocation>
    <subcellularLocation>
        <location evidence="1">Golgi apparatus membrane</location>
    </subcellularLocation>
    <subcellularLocation>
        <location evidence="2">Membrane</location>
        <topology evidence="2">Single-pass type II membrane protein</topology>
    </subcellularLocation>
</comment>
<dbReference type="InParanoid" id="T0RKH0"/>
<keyword evidence="4" id="KW-0808">Transferase</keyword>
<dbReference type="eggNOG" id="ENOG502S4MX">
    <property type="taxonomic scope" value="Eukaryota"/>
</dbReference>
<dbReference type="Pfam" id="PF11051">
    <property type="entry name" value="Mannosyl_trans3"/>
    <property type="match status" value="1"/>
</dbReference>
<evidence type="ECO:0000256" key="7">
    <source>
        <dbReference type="ARBA" id="ARBA00022989"/>
    </source>
</evidence>
<accession>T0RKH0</accession>
<dbReference type="GO" id="GO:0000139">
    <property type="term" value="C:Golgi membrane"/>
    <property type="evidence" value="ECO:0007669"/>
    <property type="project" value="UniProtKB-SubCell"/>
</dbReference>
<name>T0RKH0_SAPDV</name>
<evidence type="ECO:0000313" key="12">
    <source>
        <dbReference type="Proteomes" id="UP000030762"/>
    </source>
</evidence>
<dbReference type="RefSeq" id="XP_008613514.1">
    <property type="nucleotide sequence ID" value="XM_008615292.1"/>
</dbReference>